<feature type="compositionally biased region" description="Pro residues" evidence="1">
    <location>
        <begin position="111"/>
        <end position="120"/>
    </location>
</feature>
<keyword evidence="3" id="KW-1185">Reference proteome</keyword>
<feature type="compositionally biased region" description="Low complexity" evidence="1">
    <location>
        <begin position="1"/>
        <end position="22"/>
    </location>
</feature>
<dbReference type="EMBL" id="CAWUOM010000002">
    <property type="protein sequence ID" value="CAK7262695.1"/>
    <property type="molecule type" value="Genomic_DNA"/>
</dbReference>
<feature type="compositionally biased region" description="Low complexity" evidence="1">
    <location>
        <begin position="336"/>
        <end position="352"/>
    </location>
</feature>
<accession>A0ABP0D3B2</accession>
<feature type="compositionally biased region" description="Basic and acidic residues" evidence="1">
    <location>
        <begin position="424"/>
        <end position="436"/>
    </location>
</feature>
<dbReference type="InterPro" id="IPR022190">
    <property type="entry name" value="DUF3716"/>
</dbReference>
<feature type="region of interest" description="Disordered" evidence="1">
    <location>
        <begin position="1"/>
        <end position="201"/>
    </location>
</feature>
<proteinExistence type="predicted"/>
<feature type="compositionally biased region" description="Polar residues" evidence="1">
    <location>
        <begin position="37"/>
        <end position="46"/>
    </location>
</feature>
<feature type="compositionally biased region" description="Basic residues" evidence="1">
    <location>
        <begin position="437"/>
        <end position="451"/>
    </location>
</feature>
<feature type="region of interest" description="Disordered" evidence="1">
    <location>
        <begin position="227"/>
        <end position="367"/>
    </location>
</feature>
<comment type="caution">
    <text evidence="2">The sequence shown here is derived from an EMBL/GenBank/DDBJ whole genome shotgun (WGS) entry which is preliminary data.</text>
</comment>
<reference evidence="2 3" key="1">
    <citation type="submission" date="2024-01" db="EMBL/GenBank/DDBJ databases">
        <authorList>
            <person name="Allen C."/>
            <person name="Tagirdzhanova G."/>
        </authorList>
    </citation>
    <scope>NUCLEOTIDE SEQUENCE [LARGE SCALE GENOMIC DNA]</scope>
    <source>
        <strain evidence="2 3">CBS 573.63</strain>
    </source>
</reference>
<evidence type="ECO:0000256" key="1">
    <source>
        <dbReference type="SAM" id="MobiDB-lite"/>
    </source>
</evidence>
<feature type="compositionally biased region" description="Polar residues" evidence="1">
    <location>
        <begin position="765"/>
        <end position="778"/>
    </location>
</feature>
<dbReference type="Proteomes" id="UP001642501">
    <property type="component" value="Unassembled WGS sequence"/>
</dbReference>
<feature type="compositionally biased region" description="Basic and acidic residues" evidence="1">
    <location>
        <begin position="251"/>
        <end position="285"/>
    </location>
</feature>
<organism evidence="2 3">
    <name type="scientific">Sporothrix epigloea</name>
    <dbReference type="NCBI Taxonomy" id="1892477"/>
    <lineage>
        <taxon>Eukaryota</taxon>
        <taxon>Fungi</taxon>
        <taxon>Dikarya</taxon>
        <taxon>Ascomycota</taxon>
        <taxon>Pezizomycotina</taxon>
        <taxon>Sordariomycetes</taxon>
        <taxon>Sordariomycetidae</taxon>
        <taxon>Ophiostomatales</taxon>
        <taxon>Ophiostomataceae</taxon>
        <taxon>Sporothrix</taxon>
    </lineage>
</organism>
<protein>
    <recommendedName>
        <fullName evidence="4">Mif2/CENP-C cupin domain-containing protein</fullName>
    </recommendedName>
</protein>
<feature type="compositionally biased region" description="Acidic residues" evidence="1">
    <location>
        <begin position="316"/>
        <end position="327"/>
    </location>
</feature>
<feature type="compositionally biased region" description="Basic and acidic residues" evidence="1">
    <location>
        <begin position="806"/>
        <end position="821"/>
    </location>
</feature>
<evidence type="ECO:0000313" key="2">
    <source>
        <dbReference type="EMBL" id="CAK7262695.1"/>
    </source>
</evidence>
<feature type="region of interest" description="Disordered" evidence="1">
    <location>
        <begin position="756"/>
        <end position="830"/>
    </location>
</feature>
<sequence length="970" mass="105720">MATPAAGQAQPPPEAAGAPAHAAETRFNIVLPALNTRRLSPTSSNATPPPVVPHHDKPEGADSELTPNETKSEPRPTYKMKRTGRPGFLSANLHARNGSETPTPTSATIPATPPIPPIPPKTIVLPLPTSAVVDAQSETNPAPQVQPLPQPQSKPPRVKLSKPKPVCIDVDSEPQSTVADGEQNGIKRRRDSASDTTIPKQKRLKANRVILKGAKKTDAQDLTISLLSDSSDSLSVSDSNADGETEQNGDSNEKNDIKDDRADGAEEGDNGGKDPIKDEEDRVFVSEEDDVELSNDESMDIDESDDDTVESVLTENDSESENASDGDAESRDGEKSPTTTSDRSSRTRNSYSISLTKAPSGRPYNRYRDGTLTIMSVQPSDLPQGAARVVSQRKLSDLEPLIEPKVKTTDLHLSETKIDAQAEKGEVAETKTEIQGHKKSASHSKKVKKVKKDAPGHVSKKVQKIKQPLKELQVSASGREYSNSIFGGRNFGVLFPDGYKLGTHSHLPWICPVRDCQRVTMAIHNLGGHFVTKHKFTQFNDNGDGTLSVVGPHTRSRSIIVSQRVRPASELEPLAKQYPIGSKPNETDAVESAGALKPMTAAETRANMDDLWDYAKTFLSEAMRAVGMPNNGKAALYLTAPRVRELRWNKKLVRNKNTEMHATHLAGLLIQLTGEEAEEPCDQCKKGQGPFEGCITVNSNGRPEMLVAYDACANCATTYGRVPCSLRFEARKRFARLYPHLDYNKLAEQPFKIQKAFGKQPGPSPANTPVQDNSTSDTSDNEPLVRSAGLRMFGDPDGKQGLGSGKMRDKLARRQQERITDGGESTPSSMALSKTMRKMQDSPLLLVGEKQPLLEMEDWEVAPGRVQATTCENIAFSNAYLTSSQMVPINHNMSYRIEVVRPGSKTSFEADTWFTRTCTLASGKLRVTVGDADFVIGPHGMFLVAPGKSFAVQNRLYIDAYLHITALRNP</sequence>
<feature type="compositionally biased region" description="Low complexity" evidence="1">
    <location>
        <begin position="227"/>
        <end position="239"/>
    </location>
</feature>
<feature type="compositionally biased region" description="Acidic residues" evidence="1">
    <location>
        <begin position="286"/>
        <end position="309"/>
    </location>
</feature>
<feature type="compositionally biased region" description="Low complexity" evidence="1">
    <location>
        <begin position="101"/>
        <end position="110"/>
    </location>
</feature>
<evidence type="ECO:0000313" key="3">
    <source>
        <dbReference type="Proteomes" id="UP001642501"/>
    </source>
</evidence>
<feature type="region of interest" description="Disordered" evidence="1">
    <location>
        <begin position="424"/>
        <end position="459"/>
    </location>
</feature>
<name>A0ABP0D3B2_9PEZI</name>
<gene>
    <name evidence="2" type="ORF">SEPCBS57363_000174</name>
</gene>
<feature type="compositionally biased region" description="Pro residues" evidence="1">
    <location>
        <begin position="144"/>
        <end position="154"/>
    </location>
</feature>
<evidence type="ECO:0008006" key="4">
    <source>
        <dbReference type="Google" id="ProtNLM"/>
    </source>
</evidence>
<dbReference type="Pfam" id="PF12511">
    <property type="entry name" value="DUF3716"/>
    <property type="match status" value="1"/>
</dbReference>